<organism evidence="3 4">
    <name type="scientific">Nepenthes gracilis</name>
    <name type="common">Slender pitcher plant</name>
    <dbReference type="NCBI Taxonomy" id="150966"/>
    <lineage>
        <taxon>Eukaryota</taxon>
        <taxon>Viridiplantae</taxon>
        <taxon>Streptophyta</taxon>
        <taxon>Embryophyta</taxon>
        <taxon>Tracheophyta</taxon>
        <taxon>Spermatophyta</taxon>
        <taxon>Magnoliopsida</taxon>
        <taxon>eudicotyledons</taxon>
        <taxon>Gunneridae</taxon>
        <taxon>Pentapetalae</taxon>
        <taxon>Caryophyllales</taxon>
        <taxon>Nepenthaceae</taxon>
        <taxon>Nepenthes</taxon>
    </lineage>
</organism>
<proteinExistence type="predicted"/>
<keyword evidence="2" id="KW-0539">Nucleus</keyword>
<dbReference type="PANTHER" id="PTHR13213">
    <property type="entry name" value="MYB-BINDING PROTEIN 1A FAMILY MEMBER"/>
    <property type="match status" value="1"/>
</dbReference>
<evidence type="ECO:0000256" key="2">
    <source>
        <dbReference type="ARBA" id="ARBA00023242"/>
    </source>
</evidence>
<name>A0AAD3P1V4_NEPGR</name>
<evidence type="ECO:0000256" key="1">
    <source>
        <dbReference type="ARBA" id="ARBA00004123"/>
    </source>
</evidence>
<keyword evidence="4" id="KW-1185">Reference proteome</keyword>
<gene>
    <name evidence="3" type="ORF">Nepgr_000504</name>
</gene>
<sequence length="211" mass="23851">MDILSTKDSRLHKVAEHFLKELSHWIGYDDIRRAFVIVALQKHSDGKFDCITGTKTVKDLMTEFRTESGCILFIQELTSMFLNKGNGSDEPLNQIQATDDNSQMGSLGDEDSAGISVNSDLFKRWVVDSLPSILKYLNLDPELIFQIQEKIMEFLAAQGLFSSSLGTEVTYFEFRGKFKGQKASISTAIRRMCIEQLQLLLCSAQKARRLP</sequence>
<dbReference type="GO" id="GO:0003677">
    <property type="term" value="F:DNA binding"/>
    <property type="evidence" value="ECO:0007669"/>
    <property type="project" value="InterPro"/>
</dbReference>
<dbReference type="InterPro" id="IPR007015">
    <property type="entry name" value="DNA_pol_V/MYBBP1A"/>
</dbReference>
<accession>A0AAD3P1V4</accession>
<reference evidence="3" key="1">
    <citation type="submission" date="2023-05" db="EMBL/GenBank/DDBJ databases">
        <title>Nepenthes gracilis genome sequencing.</title>
        <authorList>
            <person name="Fukushima K."/>
        </authorList>
    </citation>
    <scope>NUCLEOTIDE SEQUENCE</scope>
    <source>
        <strain evidence="3">SING2019-196</strain>
    </source>
</reference>
<comment type="caution">
    <text evidence="3">The sequence shown here is derived from an EMBL/GenBank/DDBJ whole genome shotgun (WGS) entry which is preliminary data.</text>
</comment>
<dbReference type="Proteomes" id="UP001279734">
    <property type="component" value="Unassembled WGS sequence"/>
</dbReference>
<dbReference type="GO" id="GO:0006355">
    <property type="term" value="P:regulation of DNA-templated transcription"/>
    <property type="evidence" value="ECO:0007669"/>
    <property type="project" value="InterPro"/>
</dbReference>
<evidence type="ECO:0000313" key="4">
    <source>
        <dbReference type="Proteomes" id="UP001279734"/>
    </source>
</evidence>
<comment type="subcellular location">
    <subcellularLocation>
        <location evidence="1">Nucleus</location>
    </subcellularLocation>
</comment>
<dbReference type="PANTHER" id="PTHR13213:SF2">
    <property type="entry name" value="MYB-BINDING PROTEIN 1A"/>
    <property type="match status" value="1"/>
</dbReference>
<dbReference type="GO" id="GO:0005730">
    <property type="term" value="C:nucleolus"/>
    <property type="evidence" value="ECO:0007669"/>
    <property type="project" value="InterPro"/>
</dbReference>
<protein>
    <submittedName>
        <fullName evidence="3">Uncharacterized protein</fullName>
    </submittedName>
</protein>
<dbReference type="Pfam" id="PF04931">
    <property type="entry name" value="DNA_pol_phi"/>
    <property type="match status" value="1"/>
</dbReference>
<evidence type="ECO:0000313" key="3">
    <source>
        <dbReference type="EMBL" id="GMG98664.1"/>
    </source>
</evidence>
<dbReference type="EMBL" id="BSYO01000001">
    <property type="protein sequence ID" value="GMG98664.1"/>
    <property type="molecule type" value="Genomic_DNA"/>
</dbReference>
<dbReference type="AlphaFoldDB" id="A0AAD3P1V4"/>